<dbReference type="RefSeq" id="WP_145086227.1">
    <property type="nucleotide sequence ID" value="NZ_CP036274.1"/>
</dbReference>
<dbReference type="AlphaFoldDB" id="A0A517Y7E1"/>
<dbReference type="Proteomes" id="UP000315017">
    <property type="component" value="Chromosome"/>
</dbReference>
<keyword evidence="3" id="KW-0731">Sigma factor</keyword>
<dbReference type="SUPFAM" id="SSF88946">
    <property type="entry name" value="Sigma2 domain of RNA polymerase sigma factors"/>
    <property type="match status" value="1"/>
</dbReference>
<evidence type="ECO:0000259" key="5">
    <source>
        <dbReference type="Pfam" id="PF04542"/>
    </source>
</evidence>
<evidence type="ECO:0000256" key="2">
    <source>
        <dbReference type="ARBA" id="ARBA00023015"/>
    </source>
</evidence>
<dbReference type="InterPro" id="IPR013325">
    <property type="entry name" value="RNA_pol_sigma_r2"/>
</dbReference>
<dbReference type="PANTHER" id="PTHR43133">
    <property type="entry name" value="RNA POLYMERASE ECF-TYPE SIGMA FACTO"/>
    <property type="match status" value="1"/>
</dbReference>
<dbReference type="KEGG" id="aagg:ETAA8_12120"/>
<dbReference type="InterPro" id="IPR014284">
    <property type="entry name" value="RNA_pol_sigma-70_dom"/>
</dbReference>
<evidence type="ECO:0000313" key="7">
    <source>
        <dbReference type="EMBL" id="QDU26138.1"/>
    </source>
</evidence>
<name>A0A517Y7E1_9BACT</name>
<dbReference type="EMBL" id="CP036274">
    <property type="protein sequence ID" value="QDU26138.1"/>
    <property type="molecule type" value="Genomic_DNA"/>
</dbReference>
<protein>
    <submittedName>
        <fullName evidence="7">ECF RNA polymerase sigma factor SigW</fullName>
    </submittedName>
</protein>
<dbReference type="InterPro" id="IPR013324">
    <property type="entry name" value="RNA_pol_sigma_r3/r4-like"/>
</dbReference>
<dbReference type="GO" id="GO:0016987">
    <property type="term" value="F:sigma factor activity"/>
    <property type="evidence" value="ECO:0007669"/>
    <property type="project" value="UniProtKB-KW"/>
</dbReference>
<evidence type="ECO:0000259" key="6">
    <source>
        <dbReference type="Pfam" id="PF08281"/>
    </source>
</evidence>
<dbReference type="InterPro" id="IPR013249">
    <property type="entry name" value="RNA_pol_sigma70_r4_t2"/>
</dbReference>
<dbReference type="PANTHER" id="PTHR43133:SF62">
    <property type="entry name" value="RNA POLYMERASE SIGMA FACTOR SIGZ"/>
    <property type="match status" value="1"/>
</dbReference>
<keyword evidence="2" id="KW-0805">Transcription regulation</keyword>
<keyword evidence="4" id="KW-0804">Transcription</keyword>
<dbReference type="InterPro" id="IPR007627">
    <property type="entry name" value="RNA_pol_sigma70_r2"/>
</dbReference>
<feature type="domain" description="RNA polymerase sigma-70 region 2" evidence="5">
    <location>
        <begin position="18"/>
        <end position="84"/>
    </location>
</feature>
<evidence type="ECO:0000256" key="4">
    <source>
        <dbReference type="ARBA" id="ARBA00023163"/>
    </source>
</evidence>
<accession>A0A517Y7E1</accession>
<dbReference type="Gene3D" id="1.10.10.10">
    <property type="entry name" value="Winged helix-like DNA-binding domain superfamily/Winged helix DNA-binding domain"/>
    <property type="match status" value="1"/>
</dbReference>
<comment type="similarity">
    <text evidence="1">Belongs to the sigma-70 factor family. ECF subfamily.</text>
</comment>
<feature type="domain" description="RNA polymerase sigma factor 70 region 4 type 2" evidence="6">
    <location>
        <begin position="116"/>
        <end position="167"/>
    </location>
</feature>
<dbReference type="InterPro" id="IPR036388">
    <property type="entry name" value="WH-like_DNA-bd_sf"/>
</dbReference>
<dbReference type="GO" id="GO:0003677">
    <property type="term" value="F:DNA binding"/>
    <property type="evidence" value="ECO:0007669"/>
    <property type="project" value="InterPro"/>
</dbReference>
<reference evidence="7 8" key="1">
    <citation type="submission" date="2019-02" db="EMBL/GenBank/DDBJ databases">
        <title>Deep-cultivation of Planctomycetes and their phenomic and genomic characterization uncovers novel biology.</title>
        <authorList>
            <person name="Wiegand S."/>
            <person name="Jogler M."/>
            <person name="Boedeker C."/>
            <person name="Pinto D."/>
            <person name="Vollmers J."/>
            <person name="Rivas-Marin E."/>
            <person name="Kohn T."/>
            <person name="Peeters S.H."/>
            <person name="Heuer A."/>
            <person name="Rast P."/>
            <person name="Oberbeckmann S."/>
            <person name="Bunk B."/>
            <person name="Jeske O."/>
            <person name="Meyerdierks A."/>
            <person name="Storesund J.E."/>
            <person name="Kallscheuer N."/>
            <person name="Luecker S."/>
            <person name="Lage O.M."/>
            <person name="Pohl T."/>
            <person name="Merkel B.J."/>
            <person name="Hornburger P."/>
            <person name="Mueller R.-W."/>
            <person name="Bruemmer F."/>
            <person name="Labrenz M."/>
            <person name="Spormann A.M."/>
            <person name="Op den Camp H."/>
            <person name="Overmann J."/>
            <person name="Amann R."/>
            <person name="Jetten M.S.M."/>
            <person name="Mascher T."/>
            <person name="Medema M.H."/>
            <person name="Devos D.P."/>
            <person name="Kaster A.-K."/>
            <person name="Ovreas L."/>
            <person name="Rohde M."/>
            <person name="Galperin M.Y."/>
            <person name="Jogler C."/>
        </authorList>
    </citation>
    <scope>NUCLEOTIDE SEQUENCE [LARGE SCALE GENOMIC DNA]</scope>
    <source>
        <strain evidence="7 8">ETA_A8</strain>
    </source>
</reference>
<gene>
    <name evidence="7" type="primary">sigW_3</name>
    <name evidence="7" type="ORF">ETAA8_12120</name>
</gene>
<dbReference type="NCBIfam" id="TIGR02937">
    <property type="entry name" value="sigma70-ECF"/>
    <property type="match status" value="1"/>
</dbReference>
<dbReference type="GO" id="GO:0006352">
    <property type="term" value="P:DNA-templated transcription initiation"/>
    <property type="evidence" value="ECO:0007669"/>
    <property type="project" value="InterPro"/>
</dbReference>
<dbReference type="SUPFAM" id="SSF88659">
    <property type="entry name" value="Sigma3 and sigma4 domains of RNA polymerase sigma factors"/>
    <property type="match status" value="1"/>
</dbReference>
<dbReference type="OrthoDB" id="279585at2"/>
<sequence>MDNLSQPLTADELLASWVREHSAAVRGYALALVRRPDVADDVLQEVFRRAWQVRDSFRQQGQDRAFLIRIADHLVCDRARKLGWELNLDESGWQGHEPADEADPVSIAEWREAEQDLAVALEQLSAGQRRVLLMRYFGGLEFAEIAEQMSCPLNTALSHCRRGLQALRRLLVHHQP</sequence>
<dbReference type="Gene3D" id="1.10.1740.10">
    <property type="match status" value="1"/>
</dbReference>
<evidence type="ECO:0000256" key="3">
    <source>
        <dbReference type="ARBA" id="ARBA00023082"/>
    </source>
</evidence>
<evidence type="ECO:0000313" key="8">
    <source>
        <dbReference type="Proteomes" id="UP000315017"/>
    </source>
</evidence>
<proteinExistence type="inferred from homology"/>
<evidence type="ECO:0000256" key="1">
    <source>
        <dbReference type="ARBA" id="ARBA00010641"/>
    </source>
</evidence>
<dbReference type="InterPro" id="IPR039425">
    <property type="entry name" value="RNA_pol_sigma-70-like"/>
</dbReference>
<dbReference type="Pfam" id="PF08281">
    <property type="entry name" value="Sigma70_r4_2"/>
    <property type="match status" value="1"/>
</dbReference>
<dbReference type="Pfam" id="PF04542">
    <property type="entry name" value="Sigma70_r2"/>
    <property type="match status" value="1"/>
</dbReference>
<organism evidence="7 8">
    <name type="scientific">Anatilimnocola aggregata</name>
    <dbReference type="NCBI Taxonomy" id="2528021"/>
    <lineage>
        <taxon>Bacteria</taxon>
        <taxon>Pseudomonadati</taxon>
        <taxon>Planctomycetota</taxon>
        <taxon>Planctomycetia</taxon>
        <taxon>Pirellulales</taxon>
        <taxon>Pirellulaceae</taxon>
        <taxon>Anatilimnocola</taxon>
    </lineage>
</organism>
<keyword evidence="8" id="KW-1185">Reference proteome</keyword>